<dbReference type="AlphaFoldDB" id="G0VSD9"/>
<evidence type="ECO:0000313" key="1">
    <source>
        <dbReference type="EMBL" id="CCC74179.1"/>
    </source>
</evidence>
<reference evidence="1 2" key="1">
    <citation type="journal article" date="2011" name="J. Bacteriol.">
        <title>Genome Sequence of the Ruminal Bacterium Megasphaera elsdenii.</title>
        <authorList>
            <person name="Marx H."/>
            <person name="Graf A.B."/>
            <person name="Tatto N."/>
            <person name="Thallinger G.G."/>
            <person name="Mattanovich D."/>
            <person name="Sauer M."/>
        </authorList>
    </citation>
    <scope>NUCLEOTIDE SEQUENCE [LARGE SCALE GENOMIC DNA]</scope>
    <source>
        <strain evidence="1 2">DSM 20460</strain>
    </source>
</reference>
<dbReference type="GeneID" id="97492487"/>
<keyword evidence="2" id="KW-1185">Reference proteome</keyword>
<accession>G0VSD9</accession>
<proteinExistence type="predicted"/>
<evidence type="ECO:0000313" key="2">
    <source>
        <dbReference type="Proteomes" id="UP000010111"/>
    </source>
</evidence>
<dbReference type="EMBL" id="HE576794">
    <property type="protein sequence ID" value="CCC74179.1"/>
    <property type="molecule type" value="Genomic_DNA"/>
</dbReference>
<evidence type="ECO:0008006" key="3">
    <source>
        <dbReference type="Google" id="ProtNLM"/>
    </source>
</evidence>
<dbReference type="Proteomes" id="UP000010111">
    <property type="component" value="Chromosome"/>
</dbReference>
<dbReference type="SUPFAM" id="SSF46785">
    <property type="entry name" value="Winged helix' DNA-binding domain"/>
    <property type="match status" value="1"/>
</dbReference>
<protein>
    <recommendedName>
        <fullName evidence="3">Helix-turn-helix domain-containing protein</fullName>
    </recommendedName>
</protein>
<dbReference type="HOGENOM" id="CLU_1803877_0_0_9"/>
<dbReference type="Pfam" id="PF13730">
    <property type="entry name" value="HTH_36"/>
    <property type="match status" value="1"/>
</dbReference>
<dbReference type="Gene3D" id="1.10.10.10">
    <property type="entry name" value="Winged helix-like DNA-binding domain superfamily/Winged helix DNA-binding domain"/>
    <property type="match status" value="1"/>
</dbReference>
<dbReference type="InterPro" id="IPR036388">
    <property type="entry name" value="WH-like_DNA-bd_sf"/>
</dbReference>
<organism evidence="1 2">
    <name type="scientific">Megasphaera elsdenii DSM 20460</name>
    <dbReference type="NCBI Taxonomy" id="1064535"/>
    <lineage>
        <taxon>Bacteria</taxon>
        <taxon>Bacillati</taxon>
        <taxon>Bacillota</taxon>
        <taxon>Negativicutes</taxon>
        <taxon>Veillonellales</taxon>
        <taxon>Veillonellaceae</taxon>
        <taxon>Megasphaera</taxon>
    </lineage>
</organism>
<dbReference type="InterPro" id="IPR036390">
    <property type="entry name" value="WH_DNA-bd_sf"/>
</dbReference>
<gene>
    <name evidence="1" type="ORF">MELS_1961</name>
</gene>
<dbReference type="RefSeq" id="WP_014016900.1">
    <property type="nucleotide sequence ID" value="NC_015873.1"/>
</dbReference>
<name>G0VSD9_MEGEL</name>
<sequence>MSRINVYQRNKWVNLWVSYMGGKRFSWLVSAKATTDEFECDYSMLNKLCRSGLSSTAKGIFSFILLNRYLPTKVCLYGQTTIAKMYGCANNTARRALNELEDNKIIYSLKIHTGRYIAYQYVINEYKEWNLPENSKGIHEEKI</sequence>
<dbReference type="KEGG" id="med:MELS_1961"/>
<dbReference type="STRING" id="1064535.MELS_1961"/>